<name>A0ACB9FQG5_9ASTR</name>
<reference evidence="1 2" key="2">
    <citation type="journal article" date="2022" name="Mol. Ecol. Resour.">
        <title>The genomes of chicory, endive, great burdock and yacon provide insights into Asteraceae paleo-polyploidization history and plant inulin production.</title>
        <authorList>
            <person name="Fan W."/>
            <person name="Wang S."/>
            <person name="Wang H."/>
            <person name="Wang A."/>
            <person name="Jiang F."/>
            <person name="Liu H."/>
            <person name="Zhao H."/>
            <person name="Xu D."/>
            <person name="Zhang Y."/>
        </authorList>
    </citation>
    <scope>NUCLEOTIDE SEQUENCE [LARGE SCALE GENOMIC DNA]</scope>
    <source>
        <strain evidence="2">cv. Yunnan</strain>
        <tissue evidence="1">Leaves</tissue>
    </source>
</reference>
<proteinExistence type="predicted"/>
<reference evidence="2" key="1">
    <citation type="journal article" date="2022" name="Mol. Ecol. Resour.">
        <title>The genomes of chicory, endive, great burdock and yacon provide insights into Asteraceae palaeo-polyploidization history and plant inulin production.</title>
        <authorList>
            <person name="Fan W."/>
            <person name="Wang S."/>
            <person name="Wang H."/>
            <person name="Wang A."/>
            <person name="Jiang F."/>
            <person name="Liu H."/>
            <person name="Zhao H."/>
            <person name="Xu D."/>
            <person name="Zhang Y."/>
        </authorList>
    </citation>
    <scope>NUCLEOTIDE SEQUENCE [LARGE SCALE GENOMIC DNA]</scope>
    <source>
        <strain evidence="2">cv. Yunnan</strain>
    </source>
</reference>
<comment type="caution">
    <text evidence="1">The sequence shown here is derived from an EMBL/GenBank/DDBJ whole genome shotgun (WGS) entry which is preliminary data.</text>
</comment>
<sequence length="115" mass="12835">MVSGIPSRHPSSEGASSSNTCYWRFPSFLISFGLPSYLLVFLSSLTTIDGSDLHPCFLCRCLDVQWLLVALCSLISIHFRNHPTRINKRHLLIFKCTRTGTASIQDDPNNNCSTS</sequence>
<protein>
    <submittedName>
        <fullName evidence="1">Uncharacterized protein</fullName>
    </submittedName>
</protein>
<dbReference type="Proteomes" id="UP001056120">
    <property type="component" value="Linkage Group LG16"/>
</dbReference>
<evidence type="ECO:0000313" key="1">
    <source>
        <dbReference type="EMBL" id="KAI3773589.1"/>
    </source>
</evidence>
<evidence type="ECO:0000313" key="2">
    <source>
        <dbReference type="Proteomes" id="UP001056120"/>
    </source>
</evidence>
<dbReference type="EMBL" id="CM042033">
    <property type="protein sequence ID" value="KAI3773589.1"/>
    <property type="molecule type" value="Genomic_DNA"/>
</dbReference>
<gene>
    <name evidence="1" type="ORF">L1987_48119</name>
</gene>
<accession>A0ACB9FQG5</accession>
<keyword evidence="2" id="KW-1185">Reference proteome</keyword>
<organism evidence="1 2">
    <name type="scientific">Smallanthus sonchifolius</name>
    <dbReference type="NCBI Taxonomy" id="185202"/>
    <lineage>
        <taxon>Eukaryota</taxon>
        <taxon>Viridiplantae</taxon>
        <taxon>Streptophyta</taxon>
        <taxon>Embryophyta</taxon>
        <taxon>Tracheophyta</taxon>
        <taxon>Spermatophyta</taxon>
        <taxon>Magnoliopsida</taxon>
        <taxon>eudicotyledons</taxon>
        <taxon>Gunneridae</taxon>
        <taxon>Pentapetalae</taxon>
        <taxon>asterids</taxon>
        <taxon>campanulids</taxon>
        <taxon>Asterales</taxon>
        <taxon>Asteraceae</taxon>
        <taxon>Asteroideae</taxon>
        <taxon>Heliantheae alliance</taxon>
        <taxon>Millerieae</taxon>
        <taxon>Smallanthus</taxon>
    </lineage>
</organism>